<accession>F3Z0U4</accession>
<dbReference type="Pfam" id="PF03462">
    <property type="entry name" value="PCRF"/>
    <property type="match status" value="1"/>
</dbReference>
<feature type="domain" description="Prokaryotic-type class I peptide chain release factors" evidence="7">
    <location>
        <begin position="245"/>
        <end position="261"/>
    </location>
</feature>
<gene>
    <name evidence="4" type="primary">prfB</name>
    <name evidence="8" type="ORF">Desaf_2707</name>
</gene>
<keyword evidence="4" id="KW-0963">Cytoplasm</keyword>
<dbReference type="Pfam" id="PF00472">
    <property type="entry name" value="RF-1"/>
    <property type="match status" value="1"/>
</dbReference>
<name>F3Z0U4_DESAF</name>
<reference evidence="8 9" key="1">
    <citation type="journal article" date="2011" name="J. Bacteriol.">
        <title>Genome sequence of the mercury-methylating and pleomorphic Desulfovibrio africanus Strain Walvis Bay.</title>
        <authorList>
            <person name="Brown S.D."/>
            <person name="Wall J.D."/>
            <person name="Kucken A.M."/>
            <person name="Gilmour C.C."/>
            <person name="Podar M."/>
            <person name="Brandt C.C."/>
            <person name="Teshima H."/>
            <person name="Detter J.C."/>
            <person name="Han C.S."/>
            <person name="Land M.L."/>
            <person name="Lucas S."/>
            <person name="Han J."/>
            <person name="Pennacchio L."/>
            <person name="Nolan M."/>
            <person name="Pitluck S."/>
            <person name="Woyke T."/>
            <person name="Goodwin L."/>
            <person name="Palumbo A.V."/>
            <person name="Elias D.A."/>
        </authorList>
    </citation>
    <scope>NUCLEOTIDE SEQUENCE [LARGE SCALE GENOMIC DNA]</scope>
    <source>
        <strain evidence="8 9">Walvis Bay</strain>
    </source>
</reference>
<evidence type="ECO:0000256" key="1">
    <source>
        <dbReference type="ARBA" id="ARBA00010835"/>
    </source>
</evidence>
<dbReference type="InterPro" id="IPR000352">
    <property type="entry name" value="Pep_chain_release_fac_I"/>
</dbReference>
<organism evidence="8 9">
    <name type="scientific">Desulfocurvibacter africanus subsp. africanus str. Walvis Bay</name>
    <dbReference type="NCBI Taxonomy" id="690850"/>
    <lineage>
        <taxon>Bacteria</taxon>
        <taxon>Pseudomonadati</taxon>
        <taxon>Thermodesulfobacteriota</taxon>
        <taxon>Desulfovibrionia</taxon>
        <taxon>Desulfovibrionales</taxon>
        <taxon>Desulfovibrionaceae</taxon>
        <taxon>Desulfocurvibacter</taxon>
    </lineage>
</organism>
<keyword evidence="9" id="KW-1185">Reference proteome</keyword>
<dbReference type="EMBL" id="CP003221">
    <property type="protein sequence ID" value="EGJ51022.1"/>
    <property type="molecule type" value="Genomic_DNA"/>
</dbReference>
<evidence type="ECO:0000256" key="5">
    <source>
        <dbReference type="NCBIfam" id="TIGR00020"/>
    </source>
</evidence>
<dbReference type="RefSeq" id="WP_014260705.1">
    <property type="nucleotide sequence ID" value="NC_016629.1"/>
</dbReference>
<dbReference type="GO" id="GO:0005737">
    <property type="term" value="C:cytoplasm"/>
    <property type="evidence" value="ECO:0007669"/>
    <property type="project" value="UniProtKB-SubCell"/>
</dbReference>
<dbReference type="FunFam" id="3.30.160.20:FF:000010">
    <property type="entry name" value="Peptide chain release factor 2"/>
    <property type="match status" value="1"/>
</dbReference>
<proteinExistence type="inferred from homology"/>
<dbReference type="NCBIfam" id="TIGR00020">
    <property type="entry name" value="prfB"/>
    <property type="match status" value="1"/>
</dbReference>
<dbReference type="Gene3D" id="3.30.70.1660">
    <property type="match status" value="1"/>
</dbReference>
<dbReference type="KEGG" id="daf:Desaf_2707"/>
<dbReference type="AlphaFoldDB" id="F3Z0U4"/>
<dbReference type="InterPro" id="IPR045853">
    <property type="entry name" value="Pep_chain_release_fac_I_sf"/>
</dbReference>
<dbReference type="InterPro" id="IPR004374">
    <property type="entry name" value="PrfB"/>
</dbReference>
<dbReference type="GO" id="GO:0016149">
    <property type="term" value="F:translation release factor activity, codon specific"/>
    <property type="evidence" value="ECO:0007669"/>
    <property type="project" value="UniProtKB-UniRule"/>
</dbReference>
<dbReference type="SUPFAM" id="SSF75620">
    <property type="entry name" value="Release factor"/>
    <property type="match status" value="1"/>
</dbReference>
<evidence type="ECO:0000256" key="4">
    <source>
        <dbReference type="HAMAP-Rule" id="MF_00094"/>
    </source>
</evidence>
<evidence type="ECO:0000313" key="8">
    <source>
        <dbReference type="EMBL" id="EGJ51022.1"/>
    </source>
</evidence>
<dbReference type="Gene3D" id="1.20.58.410">
    <property type="entry name" value="Release factor"/>
    <property type="match status" value="1"/>
</dbReference>
<sequence>MLHYNDLKARGAQLLDSYESLWGRLDHDRDNERLRQIEDALSRPGAWDKPDRLTPMLQEKRQISEKLERLTVLHKTRQEVEEWLDLAREDQTQEVLAILSEQLDVLQERLKDVELREMLAGPEDQNSAIMEIHSGAGGTEAQDWAEMLLRMYRRWSERQGYKVSILDFLEGEEAGFKSVTVQVEGLYAYGMLKGESGIHRLIRISPFDTSGRRHTSFASVAVYPDVGTDIDIDVREEDLRIDVFRASGAGGQHVNKTESAVRITHLPTGVVAQCQNEKSQLRNKETALKILKARLYELELKKIAAARQAEYESKDTIAWGSQIRTYTLQPYRLVKDHRTGMEIGDVEAVLNGEIDPLIRNFLLEFHVR</sequence>
<comment type="PTM">
    <text evidence="4">Methylated by PrmC. Methylation increases the termination efficiency of RF2.</text>
</comment>
<evidence type="ECO:0000256" key="3">
    <source>
        <dbReference type="ARBA" id="ARBA00022917"/>
    </source>
</evidence>
<dbReference type="PANTHER" id="PTHR43116">
    <property type="entry name" value="PEPTIDE CHAIN RELEASE FACTOR 2"/>
    <property type="match status" value="1"/>
</dbReference>
<comment type="similarity">
    <text evidence="1 4">Belongs to the prokaryotic/mitochondrial release factor family.</text>
</comment>
<evidence type="ECO:0000313" key="9">
    <source>
        <dbReference type="Proteomes" id="UP000007844"/>
    </source>
</evidence>
<keyword evidence="2 4" id="KW-0488">Methylation</keyword>
<dbReference type="Gene3D" id="3.30.160.20">
    <property type="match status" value="1"/>
</dbReference>
<comment type="function">
    <text evidence="4">Peptide chain release factor 2 directs the termination of translation in response to the peptide chain termination codons UGA and UAA.</text>
</comment>
<feature type="coiled-coil region" evidence="6">
    <location>
        <begin position="89"/>
        <end position="116"/>
    </location>
</feature>
<evidence type="ECO:0000256" key="6">
    <source>
        <dbReference type="SAM" id="Coils"/>
    </source>
</evidence>
<dbReference type="PROSITE" id="PS00745">
    <property type="entry name" value="RF_PROK_I"/>
    <property type="match status" value="1"/>
</dbReference>
<feature type="modified residue" description="N5-methylglutamine" evidence="4">
    <location>
        <position position="252"/>
    </location>
</feature>
<dbReference type="InterPro" id="IPR005139">
    <property type="entry name" value="PCRF"/>
</dbReference>
<keyword evidence="6" id="KW-0175">Coiled coil</keyword>
<dbReference type="HOGENOM" id="CLU_221804_0_0_7"/>
<dbReference type="HAMAP" id="MF_00094">
    <property type="entry name" value="Rel_fac_2"/>
    <property type="match status" value="1"/>
</dbReference>
<dbReference type="PANTHER" id="PTHR43116:SF3">
    <property type="entry name" value="CLASS I PEPTIDE CHAIN RELEASE FACTOR"/>
    <property type="match status" value="1"/>
</dbReference>
<dbReference type="SMART" id="SM00937">
    <property type="entry name" value="PCRF"/>
    <property type="match status" value="1"/>
</dbReference>
<dbReference type="eggNOG" id="COG1186">
    <property type="taxonomic scope" value="Bacteria"/>
</dbReference>
<keyword evidence="3 4" id="KW-0648">Protein biosynthesis</keyword>
<evidence type="ECO:0000259" key="7">
    <source>
        <dbReference type="PROSITE" id="PS00745"/>
    </source>
</evidence>
<dbReference type="STRING" id="690850.Desaf_2707"/>
<evidence type="ECO:0000256" key="2">
    <source>
        <dbReference type="ARBA" id="ARBA00022481"/>
    </source>
</evidence>
<protein>
    <recommendedName>
        <fullName evidence="4 5">Peptide chain release factor 2</fullName>
        <shortName evidence="4">RF-2</shortName>
    </recommendedName>
</protein>
<feature type="coiled-coil region" evidence="6">
    <location>
        <begin position="274"/>
        <end position="301"/>
    </location>
</feature>
<dbReference type="Proteomes" id="UP000007844">
    <property type="component" value="Chromosome"/>
</dbReference>
<comment type="subcellular location">
    <subcellularLocation>
        <location evidence="4">Cytoplasm</location>
    </subcellularLocation>
</comment>